<organism evidence="2 3">
    <name type="scientific">Penicillium camemberti (strain FM 013)</name>
    <dbReference type="NCBI Taxonomy" id="1429867"/>
    <lineage>
        <taxon>Eukaryota</taxon>
        <taxon>Fungi</taxon>
        <taxon>Dikarya</taxon>
        <taxon>Ascomycota</taxon>
        <taxon>Pezizomycotina</taxon>
        <taxon>Eurotiomycetes</taxon>
        <taxon>Eurotiomycetidae</taxon>
        <taxon>Eurotiales</taxon>
        <taxon>Aspergillaceae</taxon>
        <taxon>Penicillium</taxon>
    </lineage>
</organism>
<reference evidence="2 3" key="1">
    <citation type="journal article" date="2014" name="Nat. Commun.">
        <title>Multiple recent horizontal transfers of a large genomic region in cheese making fungi.</title>
        <authorList>
            <person name="Cheeseman K."/>
            <person name="Ropars J."/>
            <person name="Renault P."/>
            <person name="Dupont J."/>
            <person name="Gouzy J."/>
            <person name="Branca A."/>
            <person name="Abraham A.L."/>
            <person name="Ceppi M."/>
            <person name="Conseiller E."/>
            <person name="Debuchy R."/>
            <person name="Malagnac F."/>
            <person name="Goarin A."/>
            <person name="Silar P."/>
            <person name="Lacoste S."/>
            <person name="Sallet E."/>
            <person name="Bensimon A."/>
            <person name="Giraud T."/>
            <person name="Brygoo Y."/>
        </authorList>
    </citation>
    <scope>NUCLEOTIDE SEQUENCE [LARGE SCALE GENOMIC DNA]</scope>
    <source>
        <strain evidence="3">FM 013</strain>
    </source>
</reference>
<proteinExistence type="predicted"/>
<dbReference type="Proteomes" id="UP000053732">
    <property type="component" value="Unassembled WGS sequence"/>
</dbReference>
<evidence type="ECO:0000313" key="2">
    <source>
        <dbReference type="EMBL" id="CRL21475.1"/>
    </source>
</evidence>
<keyword evidence="3" id="KW-1185">Reference proteome</keyword>
<gene>
    <name evidence="2" type="ORF">PCAMFM013_S006g000015</name>
</gene>
<evidence type="ECO:0000313" key="3">
    <source>
        <dbReference type="Proteomes" id="UP000053732"/>
    </source>
</evidence>
<protein>
    <submittedName>
        <fullName evidence="2">Str. FM013</fullName>
    </submittedName>
</protein>
<feature type="region of interest" description="Disordered" evidence="1">
    <location>
        <begin position="1"/>
        <end position="27"/>
    </location>
</feature>
<accession>A0A0G4P588</accession>
<dbReference type="EMBL" id="HG793139">
    <property type="protein sequence ID" value="CRL21475.1"/>
    <property type="molecule type" value="Genomic_DNA"/>
</dbReference>
<evidence type="ECO:0000256" key="1">
    <source>
        <dbReference type="SAM" id="MobiDB-lite"/>
    </source>
</evidence>
<name>A0A0G4P588_PENC3</name>
<dbReference type="AlphaFoldDB" id="A0A0G4P588"/>
<sequence length="37" mass="3891">MASAKPTKPKAHKAQSPTQPNPRMGWALGPVLGPILL</sequence>